<dbReference type="EMBL" id="PCTA01000027">
    <property type="protein sequence ID" value="PIP61395.1"/>
    <property type="molecule type" value="Genomic_DNA"/>
</dbReference>
<protein>
    <recommendedName>
        <fullName evidence="1">Aminoglycoside phosphotransferase domain-containing protein</fullName>
    </recommendedName>
</protein>
<dbReference type="Proteomes" id="UP000231246">
    <property type="component" value="Unassembled WGS sequence"/>
</dbReference>
<dbReference type="InterPro" id="IPR002575">
    <property type="entry name" value="Aminoglycoside_PTrfase"/>
</dbReference>
<comment type="caution">
    <text evidence="2">The sequence shown here is derived from an EMBL/GenBank/DDBJ whole genome shotgun (WGS) entry which is preliminary data.</text>
</comment>
<accession>A0A2H0BUP0</accession>
<gene>
    <name evidence="2" type="ORF">COW99_04320</name>
</gene>
<dbReference type="Gene3D" id="3.90.1200.10">
    <property type="match status" value="1"/>
</dbReference>
<feature type="domain" description="Aminoglycoside phosphotransferase" evidence="1">
    <location>
        <begin position="20"/>
        <end position="278"/>
    </location>
</feature>
<evidence type="ECO:0000259" key="1">
    <source>
        <dbReference type="Pfam" id="PF01636"/>
    </source>
</evidence>
<name>A0A2H0BUP0_9BACT</name>
<dbReference type="SUPFAM" id="SSF56112">
    <property type="entry name" value="Protein kinase-like (PK-like)"/>
    <property type="match status" value="1"/>
</dbReference>
<organism evidence="2 3">
    <name type="scientific">Candidatus Roizmanbacteria bacterium CG22_combo_CG10-13_8_21_14_all_38_20</name>
    <dbReference type="NCBI Taxonomy" id="1974862"/>
    <lineage>
        <taxon>Bacteria</taxon>
        <taxon>Candidatus Roizmaniibacteriota</taxon>
    </lineage>
</organism>
<evidence type="ECO:0000313" key="3">
    <source>
        <dbReference type="Proteomes" id="UP000231246"/>
    </source>
</evidence>
<evidence type="ECO:0000313" key="2">
    <source>
        <dbReference type="EMBL" id="PIP61395.1"/>
    </source>
</evidence>
<proteinExistence type="predicted"/>
<dbReference type="Pfam" id="PF01636">
    <property type="entry name" value="APH"/>
    <property type="match status" value="1"/>
</dbReference>
<dbReference type="InterPro" id="IPR011009">
    <property type="entry name" value="Kinase-like_dom_sf"/>
</dbReference>
<sequence length="357" mass="41280">MQKTVETMINSHFSTDLYTYSRLEGGISNESYKVRFFGQNPSHETLVFTIFRDTSDWWKIEKESLIRDVLDGDPEVLIPKMYDGGYELVDGNETGFLIREFVEGYNLDETIESRLMEKERTQHITNLAQDLGYRIGTFHRNDNLTDNEIMGLNPAYYTNWIQHVLEQVNEESRKIFELSNDQGIGGISPAKIVQLLPGLHNQIGSTQTNLLGSSLSMSHGDARFANFIANSGENGIWQIKSLIDLEDVLVGDPEIDIAFIENWLYFSSYKNEFYDQKKDFLRGYNITRKISPNYPQKRLIYHALRSLSYLRTIFGLNRNNLLRNNPNIQTYVLKHFSILQSLERGYALEDLNIDSIV</sequence>
<reference evidence="2 3" key="1">
    <citation type="submission" date="2017-09" db="EMBL/GenBank/DDBJ databases">
        <title>Depth-based differentiation of microbial function through sediment-hosted aquifers and enrichment of novel symbionts in the deep terrestrial subsurface.</title>
        <authorList>
            <person name="Probst A.J."/>
            <person name="Ladd B."/>
            <person name="Jarett J.K."/>
            <person name="Geller-Mcgrath D.E."/>
            <person name="Sieber C.M."/>
            <person name="Emerson J.B."/>
            <person name="Anantharaman K."/>
            <person name="Thomas B.C."/>
            <person name="Malmstrom R."/>
            <person name="Stieglmeier M."/>
            <person name="Klingl A."/>
            <person name="Woyke T."/>
            <person name="Ryan C.M."/>
            <person name="Banfield J.F."/>
        </authorList>
    </citation>
    <scope>NUCLEOTIDE SEQUENCE [LARGE SCALE GENOMIC DNA]</scope>
    <source>
        <strain evidence="2">CG22_combo_CG10-13_8_21_14_all_38_20</strain>
    </source>
</reference>
<dbReference type="AlphaFoldDB" id="A0A2H0BUP0"/>